<gene>
    <name evidence="2" type="ORF">FE633_40030</name>
</gene>
<reference evidence="2 3" key="1">
    <citation type="submission" date="2019-05" db="EMBL/GenBank/DDBJ databases">
        <title>Streptomyces sp. NEAU-C151, a novel actinomycete isolated from soil.</title>
        <authorList>
            <person name="Han L."/>
            <person name="Jiang H."/>
        </authorList>
    </citation>
    <scope>NUCLEOTIDE SEQUENCE [LARGE SCALE GENOMIC DNA]</scope>
    <source>
        <strain evidence="2 3">NEAU-C151</strain>
    </source>
</reference>
<sequence>MTCPPHSQRQQGPVNSSDSRVSICYSKVSTRFLGVVLSLHVVLAVLRGRLRRHVPGGNAPLPAAGAVVNCLGTGMPPPALLTRASRASG</sequence>
<feature type="region of interest" description="Disordered" evidence="1">
    <location>
        <begin position="1"/>
        <end position="20"/>
    </location>
</feature>
<evidence type="ECO:0000313" key="2">
    <source>
        <dbReference type="EMBL" id="TLS40698.1"/>
    </source>
</evidence>
<evidence type="ECO:0000256" key="1">
    <source>
        <dbReference type="SAM" id="MobiDB-lite"/>
    </source>
</evidence>
<proteinExistence type="predicted"/>
<protein>
    <submittedName>
        <fullName evidence="2">Uncharacterized protein</fullName>
    </submittedName>
</protein>
<evidence type="ECO:0000313" key="3">
    <source>
        <dbReference type="Proteomes" id="UP000305906"/>
    </source>
</evidence>
<accession>A0A5R9FGC7</accession>
<comment type="caution">
    <text evidence="2">The sequence shown here is derived from an EMBL/GenBank/DDBJ whole genome shotgun (WGS) entry which is preliminary data.</text>
</comment>
<organism evidence="2 3">
    <name type="scientific">Streptomyces montanus</name>
    <dbReference type="NCBI Taxonomy" id="2580423"/>
    <lineage>
        <taxon>Bacteria</taxon>
        <taxon>Bacillati</taxon>
        <taxon>Actinomycetota</taxon>
        <taxon>Actinomycetes</taxon>
        <taxon>Kitasatosporales</taxon>
        <taxon>Streptomycetaceae</taxon>
        <taxon>Streptomyces</taxon>
    </lineage>
</organism>
<dbReference type="EMBL" id="VBZC01000071">
    <property type="protein sequence ID" value="TLS40698.1"/>
    <property type="molecule type" value="Genomic_DNA"/>
</dbReference>
<keyword evidence="3" id="KW-1185">Reference proteome</keyword>
<dbReference type="AlphaFoldDB" id="A0A5R9FGC7"/>
<name>A0A5R9FGC7_9ACTN</name>
<dbReference type="Proteomes" id="UP000305906">
    <property type="component" value="Unassembled WGS sequence"/>
</dbReference>